<keyword evidence="2" id="KW-1185">Reference proteome</keyword>
<dbReference type="Proteomes" id="UP000276133">
    <property type="component" value="Unassembled WGS sequence"/>
</dbReference>
<accession>A0A3M7S6C1</accession>
<organism evidence="1 2">
    <name type="scientific">Brachionus plicatilis</name>
    <name type="common">Marine rotifer</name>
    <name type="synonym">Brachionus muelleri</name>
    <dbReference type="NCBI Taxonomy" id="10195"/>
    <lineage>
        <taxon>Eukaryota</taxon>
        <taxon>Metazoa</taxon>
        <taxon>Spiralia</taxon>
        <taxon>Gnathifera</taxon>
        <taxon>Rotifera</taxon>
        <taxon>Eurotatoria</taxon>
        <taxon>Monogononta</taxon>
        <taxon>Pseudotrocha</taxon>
        <taxon>Ploima</taxon>
        <taxon>Brachionidae</taxon>
        <taxon>Brachionus</taxon>
    </lineage>
</organism>
<evidence type="ECO:0000313" key="2">
    <source>
        <dbReference type="Proteomes" id="UP000276133"/>
    </source>
</evidence>
<evidence type="ECO:0000313" key="1">
    <source>
        <dbReference type="EMBL" id="RNA31209.1"/>
    </source>
</evidence>
<dbReference type="EMBL" id="REGN01001970">
    <property type="protein sequence ID" value="RNA31209.1"/>
    <property type="molecule type" value="Genomic_DNA"/>
</dbReference>
<reference evidence="1 2" key="1">
    <citation type="journal article" date="2018" name="Sci. Rep.">
        <title>Genomic signatures of local adaptation to the degree of environmental predictability in rotifers.</title>
        <authorList>
            <person name="Franch-Gras L."/>
            <person name="Hahn C."/>
            <person name="Garcia-Roger E.M."/>
            <person name="Carmona M.J."/>
            <person name="Serra M."/>
            <person name="Gomez A."/>
        </authorList>
    </citation>
    <scope>NUCLEOTIDE SEQUENCE [LARGE SCALE GENOMIC DNA]</scope>
    <source>
        <strain evidence="1">HYR1</strain>
    </source>
</reference>
<sequence>MTISKRYLKPKKAINGIYYLKIFERKLSKDSACLFFKQVVRPNQLLRGSFKREGFMLFWNIDLKKFLEFKKNLLNKLILLKQGQDVFCLIKGYEQDSFSHNLSINLLL</sequence>
<proteinExistence type="predicted"/>
<comment type="caution">
    <text evidence="1">The sequence shown here is derived from an EMBL/GenBank/DDBJ whole genome shotgun (WGS) entry which is preliminary data.</text>
</comment>
<name>A0A3M7S6C1_BRAPC</name>
<gene>
    <name evidence="1" type="ORF">BpHYR1_049031</name>
</gene>
<protein>
    <submittedName>
        <fullName evidence="1">Uncharacterized protein</fullName>
    </submittedName>
</protein>
<dbReference type="AlphaFoldDB" id="A0A3M7S6C1"/>